<name>A0A7W9A4N5_9CAUL</name>
<evidence type="ECO:0000256" key="6">
    <source>
        <dbReference type="SAM" id="MobiDB-lite"/>
    </source>
</evidence>
<dbReference type="Pfam" id="PF03631">
    <property type="entry name" value="Virul_fac_BrkB"/>
    <property type="match status" value="1"/>
</dbReference>
<dbReference type="GO" id="GO:0005886">
    <property type="term" value="C:plasma membrane"/>
    <property type="evidence" value="ECO:0007669"/>
    <property type="project" value="UniProtKB-SubCell"/>
</dbReference>
<comment type="caution">
    <text evidence="8">The sequence shown here is derived from an EMBL/GenBank/DDBJ whole genome shotgun (WGS) entry which is preliminary data.</text>
</comment>
<evidence type="ECO:0000256" key="3">
    <source>
        <dbReference type="ARBA" id="ARBA00022692"/>
    </source>
</evidence>
<dbReference type="Proteomes" id="UP000548978">
    <property type="component" value="Unassembled WGS sequence"/>
</dbReference>
<evidence type="ECO:0000256" key="4">
    <source>
        <dbReference type="ARBA" id="ARBA00022989"/>
    </source>
</evidence>
<dbReference type="RefSeq" id="WP_123285739.1">
    <property type="nucleotide sequence ID" value="NZ_JACIJB010000010.1"/>
</dbReference>
<keyword evidence="5 7" id="KW-0472">Membrane</keyword>
<organism evidence="8 9">
    <name type="scientific">Brevundimonas halotolerans</name>
    <dbReference type="NCBI Taxonomy" id="69670"/>
    <lineage>
        <taxon>Bacteria</taxon>
        <taxon>Pseudomonadati</taxon>
        <taxon>Pseudomonadota</taxon>
        <taxon>Alphaproteobacteria</taxon>
        <taxon>Caulobacterales</taxon>
        <taxon>Caulobacteraceae</taxon>
        <taxon>Brevundimonas</taxon>
    </lineage>
</organism>
<keyword evidence="4 7" id="KW-1133">Transmembrane helix</keyword>
<evidence type="ECO:0000256" key="5">
    <source>
        <dbReference type="ARBA" id="ARBA00023136"/>
    </source>
</evidence>
<evidence type="ECO:0000313" key="8">
    <source>
        <dbReference type="EMBL" id="MBB5661364.1"/>
    </source>
</evidence>
<dbReference type="AlphaFoldDB" id="A0A7W9A4N5"/>
<reference evidence="8 9" key="1">
    <citation type="submission" date="2020-08" db="EMBL/GenBank/DDBJ databases">
        <title>Genomic Encyclopedia of Type Strains, Phase IV (KMG-IV): sequencing the most valuable type-strain genomes for metagenomic binning, comparative biology and taxonomic classification.</title>
        <authorList>
            <person name="Goeker M."/>
        </authorList>
    </citation>
    <scope>NUCLEOTIDE SEQUENCE [LARGE SCALE GENOMIC DNA]</scope>
    <source>
        <strain evidence="8 9">DSM 24448</strain>
    </source>
</reference>
<feature type="transmembrane region" description="Helical" evidence="7">
    <location>
        <begin position="174"/>
        <end position="198"/>
    </location>
</feature>
<accession>A0A7W9A4N5</accession>
<proteinExistence type="predicted"/>
<keyword evidence="3 7" id="KW-0812">Transmembrane</keyword>
<keyword evidence="9" id="KW-1185">Reference proteome</keyword>
<gene>
    <name evidence="8" type="ORF">FHS65_002125</name>
</gene>
<dbReference type="OrthoDB" id="9781030at2"/>
<protein>
    <submittedName>
        <fullName evidence="8">Membrane protein</fullName>
    </submittedName>
</protein>
<dbReference type="PANTHER" id="PTHR30213:SF0">
    <property type="entry name" value="UPF0761 MEMBRANE PROTEIN YIHY"/>
    <property type="match status" value="1"/>
</dbReference>
<evidence type="ECO:0000313" key="9">
    <source>
        <dbReference type="Proteomes" id="UP000548978"/>
    </source>
</evidence>
<feature type="transmembrane region" description="Helical" evidence="7">
    <location>
        <begin position="210"/>
        <end position="236"/>
    </location>
</feature>
<feature type="transmembrane region" description="Helical" evidence="7">
    <location>
        <begin position="287"/>
        <end position="310"/>
    </location>
</feature>
<evidence type="ECO:0000256" key="2">
    <source>
        <dbReference type="ARBA" id="ARBA00022475"/>
    </source>
</evidence>
<dbReference type="InterPro" id="IPR017039">
    <property type="entry name" value="Virul_fac_BrkB"/>
</dbReference>
<keyword evidence="2" id="KW-1003">Cell membrane</keyword>
<feature type="transmembrane region" description="Helical" evidence="7">
    <location>
        <begin position="110"/>
        <end position="132"/>
    </location>
</feature>
<sequence>MASSSSKPPGMGGPLVGLAAALFGGLAAGAGAAHLLHRKGHKVGVDLRRYRPEPAEPLPPTPEDYEAREPGRGRVAQKPGQIPRKGWTDILWRTGASYFGDRVGFVSGGVTFFVLLALFPTLATIVTVYGLFADPEDAWGRLRFLYSVLPSGVAQFIGGEMQRLAEDSRPRLTVTLIGTLALSLWVANNGIKTLFYGLNIAYHEVERRNVVHYNLLCMGFTLAGLAAVLVTAALVVGVPLVLGPLGLATHLEPLAPLRWLVLYVVYITALTVIYRHGPCRARARWRWLTPGAVMAATLSLGLSAVFSWYLQNFVRTDSFGPLAAMMGFLLWTWLTVQIILMGAELNAEIEHQTAVDTTVGEPEPIGERGAIVADSVGAKRGSPAALNFTLKHAEAISDRLLRRRNRKRARKS</sequence>
<feature type="transmembrane region" description="Helical" evidence="7">
    <location>
        <begin position="322"/>
        <end position="343"/>
    </location>
</feature>
<feature type="region of interest" description="Disordered" evidence="6">
    <location>
        <begin position="49"/>
        <end position="80"/>
    </location>
</feature>
<evidence type="ECO:0000256" key="1">
    <source>
        <dbReference type="ARBA" id="ARBA00004651"/>
    </source>
</evidence>
<comment type="subcellular location">
    <subcellularLocation>
        <location evidence="1">Cell membrane</location>
        <topology evidence="1">Multi-pass membrane protein</topology>
    </subcellularLocation>
</comment>
<dbReference type="PANTHER" id="PTHR30213">
    <property type="entry name" value="INNER MEMBRANE PROTEIN YHJD"/>
    <property type="match status" value="1"/>
</dbReference>
<dbReference type="EMBL" id="JACIJB010000010">
    <property type="protein sequence ID" value="MBB5661364.1"/>
    <property type="molecule type" value="Genomic_DNA"/>
</dbReference>
<feature type="transmembrane region" description="Helical" evidence="7">
    <location>
        <begin position="256"/>
        <end position="275"/>
    </location>
</feature>
<evidence type="ECO:0000256" key="7">
    <source>
        <dbReference type="SAM" id="Phobius"/>
    </source>
</evidence>